<evidence type="ECO:0000259" key="4">
    <source>
        <dbReference type="PROSITE" id="PS50943"/>
    </source>
</evidence>
<keyword evidence="1" id="KW-0805">Transcription regulation</keyword>
<dbReference type="AlphaFoldDB" id="A0A4R7J472"/>
<dbReference type="OrthoDB" id="6637137at2"/>
<comment type="caution">
    <text evidence="5">The sequence shown here is derived from an EMBL/GenBank/DDBJ whole genome shotgun (WGS) entry which is preliminary data.</text>
</comment>
<dbReference type="RefSeq" id="WP_133755446.1">
    <property type="nucleotide sequence ID" value="NZ_SOAW01000002.1"/>
</dbReference>
<dbReference type="PANTHER" id="PTHR46797:SF23">
    <property type="entry name" value="HTH-TYPE TRANSCRIPTIONAL REGULATOR SUTR"/>
    <property type="match status" value="1"/>
</dbReference>
<evidence type="ECO:0000256" key="2">
    <source>
        <dbReference type="ARBA" id="ARBA00023125"/>
    </source>
</evidence>
<sequence length="84" mass="9325">MTPNLTEAEMAERRRVGATITELRKKAGWRADQFANHIGISRPYLSNIEAGRKPITKVLLARIADALDVPQIAIARPELFDQAA</sequence>
<dbReference type="PANTHER" id="PTHR46797">
    <property type="entry name" value="HTH-TYPE TRANSCRIPTIONAL REGULATOR"/>
    <property type="match status" value="1"/>
</dbReference>
<proteinExistence type="predicted"/>
<keyword evidence="3" id="KW-0804">Transcription</keyword>
<organism evidence="5 6">
    <name type="scientific">Naumannella halotolerans</name>
    <dbReference type="NCBI Taxonomy" id="993414"/>
    <lineage>
        <taxon>Bacteria</taxon>
        <taxon>Bacillati</taxon>
        <taxon>Actinomycetota</taxon>
        <taxon>Actinomycetes</taxon>
        <taxon>Propionibacteriales</taxon>
        <taxon>Propionibacteriaceae</taxon>
        <taxon>Naumannella</taxon>
    </lineage>
</organism>
<dbReference type="SUPFAM" id="SSF47413">
    <property type="entry name" value="lambda repressor-like DNA-binding domains"/>
    <property type="match status" value="1"/>
</dbReference>
<dbReference type="Proteomes" id="UP000295371">
    <property type="component" value="Unassembled WGS sequence"/>
</dbReference>
<gene>
    <name evidence="5" type="ORF">CLV29_2552</name>
</gene>
<feature type="domain" description="HTH cro/C1-type" evidence="4">
    <location>
        <begin position="20"/>
        <end position="74"/>
    </location>
</feature>
<reference evidence="5 6" key="1">
    <citation type="submission" date="2019-03" db="EMBL/GenBank/DDBJ databases">
        <title>Genomic Encyclopedia of Archaeal and Bacterial Type Strains, Phase II (KMG-II): from individual species to whole genera.</title>
        <authorList>
            <person name="Goeker M."/>
        </authorList>
    </citation>
    <scope>NUCLEOTIDE SEQUENCE [LARGE SCALE GENOMIC DNA]</scope>
    <source>
        <strain evidence="5 6">DSM 24323</strain>
    </source>
</reference>
<dbReference type="SMART" id="SM00530">
    <property type="entry name" value="HTH_XRE"/>
    <property type="match status" value="1"/>
</dbReference>
<evidence type="ECO:0000256" key="3">
    <source>
        <dbReference type="ARBA" id="ARBA00023163"/>
    </source>
</evidence>
<dbReference type="InterPro" id="IPR010982">
    <property type="entry name" value="Lambda_DNA-bd_dom_sf"/>
</dbReference>
<accession>A0A4R7J472</accession>
<dbReference type="Gene3D" id="1.10.260.40">
    <property type="entry name" value="lambda repressor-like DNA-binding domains"/>
    <property type="match status" value="1"/>
</dbReference>
<protein>
    <submittedName>
        <fullName evidence="5">Helix-turn-helix protein</fullName>
    </submittedName>
</protein>
<evidence type="ECO:0000256" key="1">
    <source>
        <dbReference type="ARBA" id="ARBA00023015"/>
    </source>
</evidence>
<dbReference type="CDD" id="cd00093">
    <property type="entry name" value="HTH_XRE"/>
    <property type="match status" value="1"/>
</dbReference>
<dbReference type="InterPro" id="IPR050807">
    <property type="entry name" value="TransReg_Diox_bact_type"/>
</dbReference>
<dbReference type="EMBL" id="SOAW01000002">
    <property type="protein sequence ID" value="TDT31139.1"/>
    <property type="molecule type" value="Genomic_DNA"/>
</dbReference>
<dbReference type="GO" id="GO:0003677">
    <property type="term" value="F:DNA binding"/>
    <property type="evidence" value="ECO:0007669"/>
    <property type="project" value="UniProtKB-KW"/>
</dbReference>
<evidence type="ECO:0000313" key="6">
    <source>
        <dbReference type="Proteomes" id="UP000295371"/>
    </source>
</evidence>
<dbReference type="Pfam" id="PF13560">
    <property type="entry name" value="HTH_31"/>
    <property type="match status" value="1"/>
</dbReference>
<name>A0A4R7J472_9ACTN</name>
<dbReference type="GO" id="GO:0005829">
    <property type="term" value="C:cytosol"/>
    <property type="evidence" value="ECO:0007669"/>
    <property type="project" value="TreeGrafter"/>
</dbReference>
<dbReference type="InterPro" id="IPR001387">
    <property type="entry name" value="Cro/C1-type_HTH"/>
</dbReference>
<evidence type="ECO:0000313" key="5">
    <source>
        <dbReference type="EMBL" id="TDT31139.1"/>
    </source>
</evidence>
<keyword evidence="6" id="KW-1185">Reference proteome</keyword>
<dbReference type="PROSITE" id="PS50943">
    <property type="entry name" value="HTH_CROC1"/>
    <property type="match status" value="1"/>
</dbReference>
<keyword evidence="2" id="KW-0238">DNA-binding</keyword>
<dbReference type="GO" id="GO:0003700">
    <property type="term" value="F:DNA-binding transcription factor activity"/>
    <property type="evidence" value="ECO:0007669"/>
    <property type="project" value="TreeGrafter"/>
</dbReference>